<keyword evidence="6 7" id="KW-0472">Membrane</keyword>
<evidence type="ECO:0000256" key="3">
    <source>
        <dbReference type="ARBA" id="ARBA00022475"/>
    </source>
</evidence>
<evidence type="ECO:0000256" key="2">
    <source>
        <dbReference type="ARBA" id="ARBA00022448"/>
    </source>
</evidence>
<feature type="transmembrane region" description="Helical" evidence="7">
    <location>
        <begin position="333"/>
        <end position="352"/>
    </location>
</feature>
<dbReference type="PANTHER" id="PTHR43045:SF2">
    <property type="entry name" value="INNER MEMBRANE METABOLITE TRANSPORT PROTEIN YHJE"/>
    <property type="match status" value="1"/>
</dbReference>
<dbReference type="InterPro" id="IPR020846">
    <property type="entry name" value="MFS_dom"/>
</dbReference>
<comment type="subcellular location">
    <subcellularLocation>
        <location evidence="1">Cell membrane</location>
        <topology evidence="1">Multi-pass membrane protein</topology>
    </subcellularLocation>
</comment>
<keyword evidence="4 7" id="KW-0812">Transmembrane</keyword>
<dbReference type="InterPro" id="IPR005828">
    <property type="entry name" value="MFS_sugar_transport-like"/>
</dbReference>
<protein>
    <submittedName>
        <fullName evidence="9">MHS family MFS transporter</fullName>
    </submittedName>
</protein>
<accession>A0ABY4FJF2</accession>
<name>A0ABY4FJF2_9MICO</name>
<keyword evidence="3" id="KW-1003">Cell membrane</keyword>
<keyword evidence="2" id="KW-0813">Transport</keyword>
<evidence type="ECO:0000256" key="4">
    <source>
        <dbReference type="ARBA" id="ARBA00022692"/>
    </source>
</evidence>
<dbReference type="CDD" id="cd17369">
    <property type="entry name" value="MFS_ShiA_like"/>
    <property type="match status" value="1"/>
</dbReference>
<organism evidence="9 10">
    <name type="scientific">Leucobacter allii</name>
    <dbReference type="NCBI Taxonomy" id="2932247"/>
    <lineage>
        <taxon>Bacteria</taxon>
        <taxon>Bacillati</taxon>
        <taxon>Actinomycetota</taxon>
        <taxon>Actinomycetes</taxon>
        <taxon>Micrococcales</taxon>
        <taxon>Microbacteriaceae</taxon>
        <taxon>Leucobacter</taxon>
    </lineage>
</organism>
<evidence type="ECO:0000259" key="8">
    <source>
        <dbReference type="PROSITE" id="PS50850"/>
    </source>
</evidence>
<dbReference type="Pfam" id="PF07690">
    <property type="entry name" value="MFS_1"/>
    <property type="match status" value="1"/>
</dbReference>
<dbReference type="InterPro" id="IPR011701">
    <property type="entry name" value="MFS"/>
</dbReference>
<feature type="transmembrane region" description="Helical" evidence="7">
    <location>
        <begin position="20"/>
        <end position="42"/>
    </location>
</feature>
<gene>
    <name evidence="9" type="ORF">MUN78_14260</name>
</gene>
<keyword evidence="10" id="KW-1185">Reference proteome</keyword>
<dbReference type="PROSITE" id="PS50850">
    <property type="entry name" value="MFS"/>
    <property type="match status" value="1"/>
</dbReference>
<feature type="transmembrane region" description="Helical" evidence="7">
    <location>
        <begin position="399"/>
        <end position="419"/>
    </location>
</feature>
<feature type="transmembrane region" description="Helical" evidence="7">
    <location>
        <begin position="188"/>
        <end position="207"/>
    </location>
</feature>
<feature type="transmembrane region" description="Helical" evidence="7">
    <location>
        <begin position="54"/>
        <end position="77"/>
    </location>
</feature>
<dbReference type="EMBL" id="CP095045">
    <property type="protein sequence ID" value="UOQ56815.1"/>
    <property type="molecule type" value="Genomic_DNA"/>
</dbReference>
<evidence type="ECO:0000313" key="10">
    <source>
        <dbReference type="Proteomes" id="UP000831786"/>
    </source>
</evidence>
<dbReference type="Pfam" id="PF00083">
    <property type="entry name" value="Sugar_tr"/>
    <property type="match status" value="1"/>
</dbReference>
<feature type="transmembrane region" description="Helical" evidence="7">
    <location>
        <begin position="307"/>
        <end position="327"/>
    </location>
</feature>
<evidence type="ECO:0000256" key="5">
    <source>
        <dbReference type="ARBA" id="ARBA00022989"/>
    </source>
</evidence>
<evidence type="ECO:0000313" key="9">
    <source>
        <dbReference type="EMBL" id="UOQ56815.1"/>
    </source>
</evidence>
<dbReference type="PANTHER" id="PTHR43045">
    <property type="entry name" value="SHIKIMATE TRANSPORTER"/>
    <property type="match status" value="1"/>
</dbReference>
<dbReference type="Gene3D" id="1.20.1250.20">
    <property type="entry name" value="MFS general substrate transporter like domains"/>
    <property type="match status" value="2"/>
</dbReference>
<feature type="transmembrane region" description="Helical" evidence="7">
    <location>
        <begin position="241"/>
        <end position="266"/>
    </location>
</feature>
<sequence>MSSVRDAGKKPGLGKGTLGAFVGTAIEWYDFFIFGTAAALVFSRVFYPDIAPGAGLLASFATFWVGFLARPLGGIVFGHFGDKFGRKNVLVVTLLLMGIATTLIGALPSYAQIGIAAPILLVLLRALQGFAVGGEWGGAVLLATEGADAQKKGLAGTWVQQGSPAGAILAAVIFLIVGNLPDAQFFSWGWRIPFLLSAVLVIVALLIRMRVQESEEFVATKATRQVVKVPLIRVFATAPRALVFGILASILGISVAYFTNTFLLAWTTGTLEMDRQTIQLILLVGSIFQFIWQPIAALIAERVGAPAVMIASLALTLLLVVPFFLAIMSQNYVFLAVMAVLNTCAGAGYYGLLANALAEAFDVNVRYTGVSAAYQICATIIGGSTPLIAQSLLTGVGPWAVAIYYAALVLLTVLGVLGLRRVSLRRSATTTAAPLPTTAD</sequence>
<dbReference type="InterPro" id="IPR036259">
    <property type="entry name" value="MFS_trans_sf"/>
</dbReference>
<evidence type="ECO:0000256" key="7">
    <source>
        <dbReference type="SAM" id="Phobius"/>
    </source>
</evidence>
<dbReference type="RefSeq" id="WP_244727282.1">
    <property type="nucleotide sequence ID" value="NZ_CP095045.1"/>
</dbReference>
<feature type="transmembrane region" description="Helical" evidence="7">
    <location>
        <begin position="278"/>
        <end position="300"/>
    </location>
</feature>
<dbReference type="SUPFAM" id="SSF103473">
    <property type="entry name" value="MFS general substrate transporter"/>
    <property type="match status" value="1"/>
</dbReference>
<feature type="transmembrane region" description="Helical" evidence="7">
    <location>
        <begin position="372"/>
        <end position="393"/>
    </location>
</feature>
<feature type="transmembrane region" description="Helical" evidence="7">
    <location>
        <begin position="89"/>
        <end position="111"/>
    </location>
</feature>
<feature type="transmembrane region" description="Helical" evidence="7">
    <location>
        <begin position="117"/>
        <end position="143"/>
    </location>
</feature>
<keyword evidence="5 7" id="KW-1133">Transmembrane helix</keyword>
<reference evidence="9 10" key="1">
    <citation type="submission" date="2022-04" db="EMBL/GenBank/DDBJ databases">
        <title>Leucobacter sp. isolated from rhizosphere of garlic.</title>
        <authorList>
            <person name="Won M."/>
            <person name="Lee C.-M."/>
            <person name="Woen H.-Y."/>
            <person name="Kwon S.-W."/>
        </authorList>
    </citation>
    <scope>NUCLEOTIDE SEQUENCE [LARGE SCALE GENOMIC DNA]</scope>
    <source>
        <strain evidence="9 10">H21R-40</strain>
    </source>
</reference>
<dbReference type="Proteomes" id="UP000831786">
    <property type="component" value="Chromosome"/>
</dbReference>
<proteinExistence type="predicted"/>
<dbReference type="PROSITE" id="PS00217">
    <property type="entry name" value="SUGAR_TRANSPORT_2"/>
    <property type="match status" value="1"/>
</dbReference>
<evidence type="ECO:0000256" key="6">
    <source>
        <dbReference type="ARBA" id="ARBA00023136"/>
    </source>
</evidence>
<evidence type="ECO:0000256" key="1">
    <source>
        <dbReference type="ARBA" id="ARBA00004651"/>
    </source>
</evidence>
<feature type="domain" description="Major facilitator superfamily (MFS) profile" evidence="8">
    <location>
        <begin position="16"/>
        <end position="424"/>
    </location>
</feature>
<dbReference type="InterPro" id="IPR005829">
    <property type="entry name" value="Sugar_transporter_CS"/>
</dbReference>
<feature type="transmembrane region" description="Helical" evidence="7">
    <location>
        <begin position="155"/>
        <end position="176"/>
    </location>
</feature>